<dbReference type="AlphaFoldDB" id="A0A3A4ATW7"/>
<dbReference type="InterPro" id="IPR000120">
    <property type="entry name" value="Amidase"/>
</dbReference>
<evidence type="ECO:0000313" key="4">
    <source>
        <dbReference type="EMBL" id="RJL32059.1"/>
    </source>
</evidence>
<dbReference type="Proteomes" id="UP000265768">
    <property type="component" value="Unassembled WGS sequence"/>
</dbReference>
<dbReference type="PANTHER" id="PTHR11895:SF7">
    <property type="entry name" value="GLUTAMYL-TRNA(GLN) AMIDOTRANSFERASE SUBUNIT A, MITOCHONDRIAL"/>
    <property type="match status" value="1"/>
</dbReference>
<evidence type="ECO:0000259" key="3">
    <source>
        <dbReference type="Pfam" id="PF01425"/>
    </source>
</evidence>
<dbReference type="InterPro" id="IPR023631">
    <property type="entry name" value="Amidase_dom"/>
</dbReference>
<dbReference type="PROSITE" id="PS00571">
    <property type="entry name" value="AMIDASES"/>
    <property type="match status" value="1"/>
</dbReference>
<dbReference type="GO" id="GO:0003824">
    <property type="term" value="F:catalytic activity"/>
    <property type="evidence" value="ECO:0007669"/>
    <property type="project" value="InterPro"/>
</dbReference>
<dbReference type="PANTHER" id="PTHR11895">
    <property type="entry name" value="TRANSAMIDASE"/>
    <property type="match status" value="1"/>
</dbReference>
<dbReference type="InterPro" id="IPR036928">
    <property type="entry name" value="AS_sf"/>
</dbReference>
<evidence type="ECO:0000256" key="2">
    <source>
        <dbReference type="SAM" id="MobiDB-lite"/>
    </source>
</evidence>
<accession>A0A3A4ATW7</accession>
<dbReference type="Gene3D" id="3.90.1300.10">
    <property type="entry name" value="Amidase signature (AS) domain"/>
    <property type="match status" value="1"/>
</dbReference>
<feature type="region of interest" description="Disordered" evidence="2">
    <location>
        <begin position="121"/>
        <end position="151"/>
    </location>
</feature>
<dbReference type="OrthoDB" id="5175573at2"/>
<feature type="domain" description="Amidase" evidence="3">
    <location>
        <begin position="23"/>
        <end position="448"/>
    </location>
</feature>
<name>A0A3A4ATW7_9ACTN</name>
<dbReference type="InterPro" id="IPR020556">
    <property type="entry name" value="Amidase_CS"/>
</dbReference>
<comment type="caution">
    <text evidence="4">The sequence shown here is derived from an EMBL/GenBank/DDBJ whole genome shotgun (WGS) entry which is preliminary data.</text>
</comment>
<sequence length="472" mass="49570">MPGMDDAIALADLVRTGQATPRELVEAAIGRIEALDGGINAVVHRRFERALDEADALPDDPAMPFRGVPILLKDLGWNSEGDPCASGTRVLAKYRAQGDDHGVRRLRRAGFVVLGRTNTPELGTTITTEPVSTGPTRHPRDPAYSAGGSSGGSAAAVAAGMVPLATASDGGGSIRIPASVCGLVGLKPSRGRVSPGPRVSEGWGGFSVPGVLTRSVRDTAALLELLSGREPGDPYDAPPLRPVPPEPGVLRVGYLARDPRDGVPGDPDCAAAVENAARLLAGLGHEVAPGYPYQLGDHGFAGHYGVIVSSHVAAEVEHMGRMRGRPVEPGELEPRNQIMAAAGKKSGATRYIASLQWLNDFRVYLAEWWKRHDLLLTPAMGVAPFPLGWIPADDFTTAMDRTGRAIAFTSPFNATGQPAISLPLHRTAAGLPVGVQLVAAYGREDLLLSVAAQLEPHFTPLPEPGTPPGRSR</sequence>
<proteinExistence type="inferred from homology"/>
<dbReference type="SUPFAM" id="SSF75304">
    <property type="entry name" value="Amidase signature (AS) enzymes"/>
    <property type="match status" value="1"/>
</dbReference>
<feature type="compositionally biased region" description="Polar residues" evidence="2">
    <location>
        <begin position="121"/>
        <end position="135"/>
    </location>
</feature>
<evidence type="ECO:0000313" key="5">
    <source>
        <dbReference type="Proteomes" id="UP000265768"/>
    </source>
</evidence>
<keyword evidence="5" id="KW-1185">Reference proteome</keyword>
<organism evidence="4 5">
    <name type="scientific">Bailinhaonella thermotolerans</name>
    <dbReference type="NCBI Taxonomy" id="1070861"/>
    <lineage>
        <taxon>Bacteria</taxon>
        <taxon>Bacillati</taxon>
        <taxon>Actinomycetota</taxon>
        <taxon>Actinomycetes</taxon>
        <taxon>Streptosporangiales</taxon>
        <taxon>Streptosporangiaceae</taxon>
        <taxon>Bailinhaonella</taxon>
    </lineage>
</organism>
<gene>
    <name evidence="4" type="ORF">D5H75_16655</name>
</gene>
<reference evidence="4 5" key="1">
    <citation type="submission" date="2018-09" db="EMBL/GenBank/DDBJ databases">
        <title>YIM 75507 draft genome.</title>
        <authorList>
            <person name="Tang S."/>
            <person name="Feng Y."/>
        </authorList>
    </citation>
    <scope>NUCLEOTIDE SEQUENCE [LARGE SCALE GENOMIC DNA]</scope>
    <source>
        <strain evidence="4 5">YIM 75507</strain>
    </source>
</reference>
<dbReference type="Pfam" id="PF01425">
    <property type="entry name" value="Amidase"/>
    <property type="match status" value="1"/>
</dbReference>
<evidence type="ECO:0000256" key="1">
    <source>
        <dbReference type="ARBA" id="ARBA00009199"/>
    </source>
</evidence>
<comment type="similarity">
    <text evidence="1">Belongs to the amidase family.</text>
</comment>
<protein>
    <submittedName>
        <fullName evidence="4">Amidase</fullName>
    </submittedName>
</protein>
<dbReference type="EMBL" id="QZEY01000005">
    <property type="protein sequence ID" value="RJL32059.1"/>
    <property type="molecule type" value="Genomic_DNA"/>
</dbReference>